<dbReference type="Pfam" id="PF13416">
    <property type="entry name" value="SBP_bac_8"/>
    <property type="match status" value="1"/>
</dbReference>
<evidence type="ECO:0000313" key="7">
    <source>
        <dbReference type="EMBL" id="SUA89460.1"/>
    </source>
</evidence>
<protein>
    <submittedName>
        <fullName evidence="6">ABC transporter substrate-binding protein</fullName>
    </submittedName>
    <submittedName>
        <fullName evidence="7">Glycerol-3-phosphate transporter periplasmic binding protein</fullName>
    </submittedName>
</protein>
<feature type="compositionally biased region" description="Basic and acidic residues" evidence="4">
    <location>
        <begin position="423"/>
        <end position="440"/>
    </location>
</feature>
<evidence type="ECO:0000313" key="6">
    <source>
        <dbReference type="EMBL" id="AJC21679.1"/>
    </source>
</evidence>
<dbReference type="EMBL" id="CP010310">
    <property type="protein sequence ID" value="AJC21679.1"/>
    <property type="molecule type" value="Genomic_DNA"/>
</dbReference>
<dbReference type="SUPFAM" id="SSF53850">
    <property type="entry name" value="Periplasmic binding protein-like II"/>
    <property type="match status" value="1"/>
</dbReference>
<name>A0AAJ4Z9W0_PANPU</name>
<dbReference type="GO" id="GO:0055052">
    <property type="term" value="C:ATP-binding cassette (ABC) transporter complex, substrate-binding subunit-containing"/>
    <property type="evidence" value="ECO:0007669"/>
    <property type="project" value="TreeGrafter"/>
</dbReference>
<reference evidence="8" key="1">
    <citation type="submission" date="2014-12" db="EMBL/GenBank/DDBJ databases">
        <title>Complete Genome Sequencing of Pandoraea pulmonicola DSM 16583.</title>
        <authorList>
            <person name="Chan K.-G."/>
        </authorList>
    </citation>
    <scope>NUCLEOTIDE SEQUENCE [LARGE SCALE GENOMIC DNA]</scope>
    <source>
        <strain evidence="8">DSM 16583</strain>
    </source>
</reference>
<evidence type="ECO:0000256" key="5">
    <source>
        <dbReference type="SAM" id="SignalP"/>
    </source>
</evidence>
<dbReference type="PANTHER" id="PTHR30061:SF50">
    <property type="entry name" value="MALTOSE_MALTODEXTRIN-BINDING PERIPLASMIC PROTEIN"/>
    <property type="match status" value="1"/>
</dbReference>
<reference evidence="6" key="2">
    <citation type="submission" date="2016-11" db="EMBL/GenBank/DDBJ databases">
        <title>Complete Genome Sequencing of Pandoraea pulmonicola DSM 16583.</title>
        <authorList>
            <person name="Chan K.-G."/>
        </authorList>
    </citation>
    <scope>NUCLEOTIDE SEQUENCE</scope>
    <source>
        <strain evidence="6">DSM 16583</strain>
    </source>
</reference>
<comment type="similarity">
    <text evidence="1">Belongs to the bacterial solute-binding protein 1 family.</text>
</comment>
<reference evidence="7 9" key="3">
    <citation type="submission" date="2018-06" db="EMBL/GenBank/DDBJ databases">
        <authorList>
            <consortium name="Pathogen Informatics"/>
            <person name="Doyle S."/>
        </authorList>
    </citation>
    <scope>NUCLEOTIDE SEQUENCE [LARGE SCALE GENOMIC DNA]</scope>
    <source>
        <strain evidence="7 9">NCTC13159</strain>
    </source>
</reference>
<dbReference type="InterPro" id="IPR006059">
    <property type="entry name" value="SBP"/>
</dbReference>
<feature type="region of interest" description="Disordered" evidence="4">
    <location>
        <begin position="416"/>
        <end position="440"/>
    </location>
</feature>
<dbReference type="GO" id="GO:0042956">
    <property type="term" value="P:maltodextrin transmembrane transport"/>
    <property type="evidence" value="ECO:0007669"/>
    <property type="project" value="TreeGrafter"/>
</dbReference>
<feature type="chain" id="PRO_5042473336" evidence="5">
    <location>
        <begin position="34"/>
        <end position="440"/>
    </location>
</feature>
<dbReference type="Proteomes" id="UP000254589">
    <property type="component" value="Unassembled WGS sequence"/>
</dbReference>
<accession>A0AAJ4Z9W0</accession>
<dbReference type="Gene3D" id="3.40.190.10">
    <property type="entry name" value="Periplasmic binding protein-like II"/>
    <property type="match status" value="2"/>
</dbReference>
<gene>
    <name evidence="7" type="ORF">NCTC13159_00927</name>
    <name evidence="6" type="ORF">RO07_16470</name>
</gene>
<dbReference type="GO" id="GO:1901982">
    <property type="term" value="F:maltose binding"/>
    <property type="evidence" value="ECO:0007669"/>
    <property type="project" value="TreeGrafter"/>
</dbReference>
<feature type="signal peptide" evidence="5">
    <location>
        <begin position="1"/>
        <end position="33"/>
    </location>
</feature>
<evidence type="ECO:0000256" key="4">
    <source>
        <dbReference type="SAM" id="MobiDB-lite"/>
    </source>
</evidence>
<evidence type="ECO:0000313" key="9">
    <source>
        <dbReference type="Proteomes" id="UP000254589"/>
    </source>
</evidence>
<evidence type="ECO:0000256" key="1">
    <source>
        <dbReference type="ARBA" id="ARBA00008520"/>
    </source>
</evidence>
<keyword evidence="2" id="KW-0813">Transport</keyword>
<proteinExistence type="inferred from homology"/>
<dbReference type="PANTHER" id="PTHR30061">
    <property type="entry name" value="MALTOSE-BINDING PERIPLASMIC PROTEIN"/>
    <property type="match status" value="1"/>
</dbReference>
<organism evidence="7 9">
    <name type="scientific">Pandoraea pulmonicola</name>
    <dbReference type="NCBI Taxonomy" id="93221"/>
    <lineage>
        <taxon>Bacteria</taxon>
        <taxon>Pseudomonadati</taxon>
        <taxon>Pseudomonadota</taxon>
        <taxon>Betaproteobacteria</taxon>
        <taxon>Burkholderiales</taxon>
        <taxon>Burkholderiaceae</taxon>
        <taxon>Pandoraea</taxon>
    </lineage>
</organism>
<dbReference type="CDD" id="cd14748">
    <property type="entry name" value="PBP2_UgpB"/>
    <property type="match status" value="1"/>
</dbReference>
<dbReference type="GO" id="GO:0015768">
    <property type="term" value="P:maltose transport"/>
    <property type="evidence" value="ECO:0007669"/>
    <property type="project" value="TreeGrafter"/>
</dbReference>
<dbReference type="EMBL" id="UGSJ01000001">
    <property type="protein sequence ID" value="SUA89460.1"/>
    <property type="molecule type" value="Genomic_DNA"/>
</dbReference>
<dbReference type="KEGG" id="ppul:RO07_16470"/>
<dbReference type="Proteomes" id="UP000035086">
    <property type="component" value="Chromosome"/>
</dbReference>
<dbReference type="RefSeq" id="WP_039409640.1">
    <property type="nucleotide sequence ID" value="NZ_CP010310.2"/>
</dbReference>
<evidence type="ECO:0000256" key="3">
    <source>
        <dbReference type="ARBA" id="ARBA00022729"/>
    </source>
</evidence>
<dbReference type="AlphaFoldDB" id="A0AAJ4Z9W0"/>
<sequence length="440" mass="47628">MRRTMMKTFAAGAAALALSGLTGLAGLTGSAMAQQKPVELTFYYPVAVGGPVTRIINDLVADFEKEHPAIKVKPVYAGTYQDSVVKALTAAKAGTPPQVAVLAAADVFTLIDEDAVVPIDSIANTAADKQWLDGFYPALMMNSRINGHTWGVPFQRSTIVMYWNKDLFREAGLDPDRAPANWTELASYAQKLTKRDASGNVTQWGIKVPSTGFGYWLFQAFTTPAGIELMNPAGNKTFLNAPQAVESLQFWVDLATKYKAMPTGSIEWGTTPKDFLEKKAAIIYTTTGNLTNIRTNATFPFGVGKMPTKVRGGSPTGGGNFYVFKKSTPEEKQAAMTFIKWATTPERAAQFGIDTGYVAVTPAAWETSAMRQYVQKVPAAAVARDQLGSSVAEFSTHDNQRVTKALNDALQAALTGTKSPKQALDDAQREADRILRPYAR</sequence>
<evidence type="ECO:0000313" key="8">
    <source>
        <dbReference type="Proteomes" id="UP000035086"/>
    </source>
</evidence>
<keyword evidence="3 5" id="KW-0732">Signal</keyword>
<evidence type="ECO:0000256" key="2">
    <source>
        <dbReference type="ARBA" id="ARBA00022448"/>
    </source>
</evidence>
<keyword evidence="8" id="KW-1185">Reference proteome</keyword>